<sequence length="474" mass="53735">MSLGKKIAHNTITQMTGKILSTFLGLAAMAMLTRYLGDEKFGWYITTISFLGFLGILIDFGMTPVTAQMLGENKFEKTKLFSNILTFRFFTALIFLSIAPLTAFLFPYPHTVKIAILFTSISFFAITLNQVFIGFLQERLTMQIQAFGEVISRIVLVVGLFLAISGRASFYTLMWVIVAASISYTLSLYLYIRKKTKITFSFDRKIWLTILQKMWPIAIAIIFNVVYLRGDVLVLSYFREQSVVGIYGAAYRVIDLVIQTAMMVMGVMLPLLANSWVAGNKQEFQERYQMSFDAMMLIALPMFTGLFLLSHQIMLFVAGESFYLSGDALKILSLAVLGVFLGGIFGHLAVAVNMQKKVMWVYISNAIITLIGYLIFIPRYGMYGAAWMTVFSEFYTALLIFFSIRKSFYQPLKLKLFLKIILANIIMGLFIMLVLKKLPLLMTIIFSGLVYILVLIISRTVSKEQLKDLLTLKN</sequence>
<evidence type="ECO:0000256" key="2">
    <source>
        <dbReference type="ARBA" id="ARBA00022475"/>
    </source>
</evidence>
<organism evidence="7 8">
    <name type="scientific">Candidatus Magasanikbacteria bacterium RIFOXYC12_FULL_33_11</name>
    <dbReference type="NCBI Taxonomy" id="1798701"/>
    <lineage>
        <taxon>Bacteria</taxon>
        <taxon>Candidatus Magasanikiibacteriota</taxon>
    </lineage>
</organism>
<feature type="transmembrane region" description="Helical" evidence="6">
    <location>
        <begin position="359"/>
        <end position="377"/>
    </location>
</feature>
<evidence type="ECO:0000256" key="3">
    <source>
        <dbReference type="ARBA" id="ARBA00022692"/>
    </source>
</evidence>
<dbReference type="PANTHER" id="PTHR30250:SF26">
    <property type="entry name" value="PSMA PROTEIN"/>
    <property type="match status" value="1"/>
</dbReference>
<keyword evidence="3 6" id="KW-0812">Transmembrane</keyword>
<feature type="transmembrane region" description="Helical" evidence="6">
    <location>
        <begin position="20"/>
        <end position="37"/>
    </location>
</feature>
<dbReference type="InterPro" id="IPR050833">
    <property type="entry name" value="Poly_Biosynth_Transport"/>
</dbReference>
<dbReference type="EMBL" id="MFQW01000024">
    <property type="protein sequence ID" value="OGH86319.1"/>
    <property type="molecule type" value="Genomic_DNA"/>
</dbReference>
<evidence type="ECO:0000313" key="8">
    <source>
        <dbReference type="Proteomes" id="UP000178349"/>
    </source>
</evidence>
<feature type="transmembrane region" description="Helical" evidence="6">
    <location>
        <begin position="43"/>
        <end position="65"/>
    </location>
</feature>
<evidence type="ECO:0000256" key="4">
    <source>
        <dbReference type="ARBA" id="ARBA00022989"/>
    </source>
</evidence>
<dbReference type="AlphaFoldDB" id="A0A1F6NR03"/>
<comment type="subcellular location">
    <subcellularLocation>
        <location evidence="1">Cell membrane</location>
        <topology evidence="1">Multi-pass membrane protein</topology>
    </subcellularLocation>
</comment>
<feature type="transmembrane region" description="Helical" evidence="6">
    <location>
        <begin position="250"/>
        <end position="273"/>
    </location>
</feature>
<name>A0A1F6NR03_9BACT</name>
<feature type="transmembrane region" description="Helical" evidence="6">
    <location>
        <begin position="114"/>
        <end position="135"/>
    </location>
</feature>
<evidence type="ECO:0000313" key="7">
    <source>
        <dbReference type="EMBL" id="OGH86319.1"/>
    </source>
</evidence>
<evidence type="ECO:0000256" key="5">
    <source>
        <dbReference type="ARBA" id="ARBA00023136"/>
    </source>
</evidence>
<dbReference type="CDD" id="cd13128">
    <property type="entry name" value="MATE_Wzx_like"/>
    <property type="match status" value="1"/>
</dbReference>
<feature type="transmembrane region" description="Helical" evidence="6">
    <location>
        <begin position="294"/>
        <end position="319"/>
    </location>
</feature>
<evidence type="ECO:0000256" key="6">
    <source>
        <dbReference type="SAM" id="Phobius"/>
    </source>
</evidence>
<gene>
    <name evidence="7" type="ORF">A2493_01010</name>
</gene>
<keyword evidence="2" id="KW-1003">Cell membrane</keyword>
<reference evidence="7 8" key="1">
    <citation type="journal article" date="2016" name="Nat. Commun.">
        <title>Thousands of microbial genomes shed light on interconnected biogeochemical processes in an aquifer system.</title>
        <authorList>
            <person name="Anantharaman K."/>
            <person name="Brown C.T."/>
            <person name="Hug L.A."/>
            <person name="Sharon I."/>
            <person name="Castelle C.J."/>
            <person name="Probst A.J."/>
            <person name="Thomas B.C."/>
            <person name="Singh A."/>
            <person name="Wilkins M.J."/>
            <person name="Karaoz U."/>
            <person name="Brodie E.L."/>
            <person name="Williams K.H."/>
            <person name="Hubbard S.S."/>
            <person name="Banfield J.F."/>
        </authorList>
    </citation>
    <scope>NUCLEOTIDE SEQUENCE [LARGE SCALE GENOMIC DNA]</scope>
</reference>
<dbReference type="InterPro" id="IPR002797">
    <property type="entry name" value="Polysacc_synth"/>
</dbReference>
<feature type="transmembrane region" description="Helical" evidence="6">
    <location>
        <begin position="213"/>
        <end position="230"/>
    </location>
</feature>
<keyword evidence="4 6" id="KW-1133">Transmembrane helix</keyword>
<comment type="caution">
    <text evidence="7">The sequence shown here is derived from an EMBL/GenBank/DDBJ whole genome shotgun (WGS) entry which is preliminary data.</text>
</comment>
<feature type="transmembrane region" description="Helical" evidence="6">
    <location>
        <begin position="85"/>
        <end position="108"/>
    </location>
</feature>
<feature type="transmembrane region" description="Helical" evidence="6">
    <location>
        <begin position="440"/>
        <end position="457"/>
    </location>
</feature>
<keyword evidence="5 6" id="KW-0472">Membrane</keyword>
<feature type="transmembrane region" description="Helical" evidence="6">
    <location>
        <begin position="416"/>
        <end position="434"/>
    </location>
</feature>
<feature type="transmembrane region" description="Helical" evidence="6">
    <location>
        <begin position="383"/>
        <end position="404"/>
    </location>
</feature>
<accession>A0A1F6NR03</accession>
<dbReference type="Proteomes" id="UP000178349">
    <property type="component" value="Unassembled WGS sequence"/>
</dbReference>
<feature type="transmembrane region" description="Helical" evidence="6">
    <location>
        <begin position="147"/>
        <end position="164"/>
    </location>
</feature>
<dbReference type="GO" id="GO:0005886">
    <property type="term" value="C:plasma membrane"/>
    <property type="evidence" value="ECO:0007669"/>
    <property type="project" value="UniProtKB-SubCell"/>
</dbReference>
<proteinExistence type="predicted"/>
<protein>
    <submittedName>
        <fullName evidence="7">Uncharacterized protein</fullName>
    </submittedName>
</protein>
<feature type="transmembrane region" description="Helical" evidence="6">
    <location>
        <begin position="331"/>
        <end position="352"/>
    </location>
</feature>
<evidence type="ECO:0000256" key="1">
    <source>
        <dbReference type="ARBA" id="ARBA00004651"/>
    </source>
</evidence>
<dbReference type="PANTHER" id="PTHR30250">
    <property type="entry name" value="PST FAMILY PREDICTED COLANIC ACID TRANSPORTER"/>
    <property type="match status" value="1"/>
</dbReference>
<dbReference type="Pfam" id="PF01943">
    <property type="entry name" value="Polysacc_synt"/>
    <property type="match status" value="1"/>
</dbReference>
<feature type="transmembrane region" description="Helical" evidence="6">
    <location>
        <begin position="170"/>
        <end position="192"/>
    </location>
</feature>